<dbReference type="AlphaFoldDB" id="A0A7U2HTY2"/>
<keyword evidence="3" id="KW-1185">Reference proteome</keyword>
<organism evidence="2 3">
    <name type="scientific">Phaeosphaeria nodorum (strain SN15 / ATCC MYA-4574 / FGSC 10173)</name>
    <name type="common">Glume blotch fungus</name>
    <name type="synonym">Parastagonospora nodorum</name>
    <dbReference type="NCBI Taxonomy" id="321614"/>
    <lineage>
        <taxon>Eukaryota</taxon>
        <taxon>Fungi</taxon>
        <taxon>Dikarya</taxon>
        <taxon>Ascomycota</taxon>
        <taxon>Pezizomycotina</taxon>
        <taxon>Dothideomycetes</taxon>
        <taxon>Pleosporomycetidae</taxon>
        <taxon>Pleosporales</taxon>
        <taxon>Pleosporineae</taxon>
        <taxon>Phaeosphaeriaceae</taxon>
        <taxon>Parastagonospora</taxon>
    </lineage>
</organism>
<evidence type="ECO:0000313" key="3">
    <source>
        <dbReference type="Proteomes" id="UP000663193"/>
    </source>
</evidence>
<feature type="region of interest" description="Disordered" evidence="1">
    <location>
        <begin position="1"/>
        <end position="24"/>
    </location>
</feature>
<accession>A0A7U2HTY2</accession>
<gene>
    <name evidence="2" type="ORF">JI435_019480</name>
</gene>
<dbReference type="RefSeq" id="XP_001792570.1">
    <property type="nucleotide sequence ID" value="XM_001792518.1"/>
</dbReference>
<reference evidence="3" key="1">
    <citation type="journal article" date="2021" name="BMC Genomics">
        <title>Chromosome-level genome assembly and manually-curated proteome of model necrotroph Parastagonospora nodorum Sn15 reveals a genome-wide trove of candidate effector homologs, and redundancy of virulence-related functions within an accessory chromosome.</title>
        <authorList>
            <person name="Bertazzoni S."/>
            <person name="Jones D.A.B."/>
            <person name="Phan H.T."/>
            <person name="Tan K.-C."/>
            <person name="Hane J.K."/>
        </authorList>
    </citation>
    <scope>NUCLEOTIDE SEQUENCE [LARGE SCALE GENOMIC DNA]</scope>
    <source>
        <strain evidence="3">SN15 / ATCC MYA-4574 / FGSC 10173)</strain>
    </source>
</reference>
<dbReference type="VEuPathDB" id="FungiDB:JI435_019480"/>
<dbReference type="Proteomes" id="UP000663193">
    <property type="component" value="Chromosome 2"/>
</dbReference>
<sequence length="205" mass="23017">MPHTTMEVTDKDDNTMDITNEGDIDTPSQDVLGADLAVALLPANSWTQHLNDPASTLATISPPALHQIIGHGTTEYEKMVEAWRAEKARADRLQAEKDEMIRQLQANKVETIGAAPLPFRSKGATWPRSTTHPLRSAQADGYIDYSLPKPTYRDRCIQEGRGKQCPRNRCKYVHKDQEELYGDFIAGLEYANKAAKVNDHERMEI</sequence>
<protein>
    <submittedName>
        <fullName evidence="2">Uncharacterized protein</fullName>
    </submittedName>
</protein>
<proteinExistence type="predicted"/>
<evidence type="ECO:0000256" key="1">
    <source>
        <dbReference type="SAM" id="MobiDB-lite"/>
    </source>
</evidence>
<evidence type="ECO:0000313" key="2">
    <source>
        <dbReference type="EMBL" id="QRC91740.1"/>
    </source>
</evidence>
<dbReference type="EMBL" id="CP069024">
    <property type="protein sequence ID" value="QRC91740.1"/>
    <property type="molecule type" value="Genomic_DNA"/>
</dbReference>
<name>A0A7U2HTY2_PHANO</name>
<dbReference type="KEGG" id="pno:SNOG_01948"/>